<keyword evidence="2" id="KW-1133">Transmembrane helix</keyword>
<organism evidence="4 5">
    <name type="scientific">Carboxydichorda subterranea</name>
    <dbReference type="NCBI Taxonomy" id="3109565"/>
    <lineage>
        <taxon>Bacteria</taxon>
        <taxon>Bacillati</taxon>
        <taxon>Bacillota</taxon>
        <taxon>Limnochordia</taxon>
        <taxon>Limnochordales</taxon>
        <taxon>Geochordaceae</taxon>
        <taxon>Carboxydichorda</taxon>
    </lineage>
</organism>
<dbReference type="RefSeq" id="WP_324717469.1">
    <property type="nucleotide sequence ID" value="NZ_CP141615.1"/>
</dbReference>
<comment type="catalytic activity">
    <reaction evidence="2">
        <text>a quinone + NADH + 5 H(+)(in) = a quinol + NAD(+) + 4 H(+)(out)</text>
        <dbReference type="Rhea" id="RHEA:57888"/>
        <dbReference type="ChEBI" id="CHEBI:15378"/>
        <dbReference type="ChEBI" id="CHEBI:24646"/>
        <dbReference type="ChEBI" id="CHEBI:57540"/>
        <dbReference type="ChEBI" id="CHEBI:57945"/>
        <dbReference type="ChEBI" id="CHEBI:132124"/>
    </reaction>
</comment>
<feature type="transmembrane region" description="Helical" evidence="2">
    <location>
        <begin position="56"/>
        <end position="76"/>
    </location>
</feature>
<feature type="compositionally biased region" description="Low complexity" evidence="3">
    <location>
        <begin position="188"/>
        <end position="203"/>
    </location>
</feature>
<evidence type="ECO:0000256" key="3">
    <source>
        <dbReference type="SAM" id="MobiDB-lite"/>
    </source>
</evidence>
<comment type="function">
    <text evidence="2">NDH-1 shuttles electrons from NADH, via FMN and iron-sulfur (Fe-S) centers, to quinones in the respiratory chain. Couples the redox reaction to proton translocation (for every two electrons transferred, four hydrogen ions are translocated across the cytoplasmic membrane), and thus conserves the redox energy in a proton gradient.</text>
</comment>
<keyword evidence="2" id="KW-0874">Quinone</keyword>
<proteinExistence type="inferred from homology"/>
<comment type="similarity">
    <text evidence="1 2">Belongs to the complex I subunit 6 family.</text>
</comment>
<keyword evidence="5" id="KW-1185">Reference proteome</keyword>
<dbReference type="Pfam" id="PF00499">
    <property type="entry name" value="Oxidored_q3"/>
    <property type="match status" value="1"/>
</dbReference>
<gene>
    <name evidence="4" type="ORF">U7230_04110</name>
</gene>
<dbReference type="PANTHER" id="PTHR33269:SF17">
    <property type="entry name" value="NADH-UBIQUINONE OXIDOREDUCTASE CHAIN 6"/>
    <property type="match status" value="1"/>
</dbReference>
<comment type="subcellular location">
    <subcellularLocation>
        <location evidence="2">Cell membrane</location>
        <topology evidence="2">Multi-pass membrane protein</topology>
    </subcellularLocation>
</comment>
<dbReference type="PANTHER" id="PTHR33269">
    <property type="entry name" value="NADH-UBIQUINONE OXIDOREDUCTASE CHAIN 6"/>
    <property type="match status" value="1"/>
</dbReference>
<evidence type="ECO:0000313" key="4">
    <source>
        <dbReference type="EMBL" id="WRP18198.1"/>
    </source>
</evidence>
<keyword evidence="2" id="KW-1003">Cell membrane</keyword>
<protein>
    <recommendedName>
        <fullName evidence="2">NADH-quinone oxidoreductase subunit J</fullName>
        <ecNumber evidence="2">7.1.1.-</ecNumber>
    </recommendedName>
</protein>
<feature type="compositionally biased region" description="Basic and acidic residues" evidence="3">
    <location>
        <begin position="176"/>
        <end position="187"/>
    </location>
</feature>
<dbReference type="InterPro" id="IPR042106">
    <property type="entry name" value="Nuo/plastoQ_OxRdtase_6_NuoJ"/>
</dbReference>
<reference evidence="4 5" key="1">
    <citation type="journal article" date="2024" name="Front. Microbiol.">
        <title>Novel thermophilic genera Geochorda gen. nov. and Carboxydochorda gen. nov. from the deep terrestrial subsurface reveal the ecophysiological diversity in the class Limnochordia.</title>
        <authorList>
            <person name="Karnachuk O.V."/>
            <person name="Lukina A.P."/>
            <person name="Avakyan M.R."/>
            <person name="Kadnikov V.V."/>
            <person name="Begmatov S."/>
            <person name="Beletsky A.V."/>
            <person name="Vlasova K.G."/>
            <person name="Novikov A.A."/>
            <person name="Shcherbakova V.A."/>
            <person name="Mardanov A.V."/>
            <person name="Ravin N.V."/>
        </authorList>
    </citation>
    <scope>NUCLEOTIDE SEQUENCE [LARGE SCALE GENOMIC DNA]</scope>
    <source>
        <strain evidence="4 5">L945</strain>
    </source>
</reference>
<keyword evidence="2" id="KW-0472">Membrane</keyword>
<dbReference type="InterPro" id="IPR001457">
    <property type="entry name" value="NADH_UbQ/plastoQ_OxRdtase_su6"/>
</dbReference>
<keyword evidence="2" id="KW-0812">Transmembrane</keyword>
<evidence type="ECO:0000313" key="5">
    <source>
        <dbReference type="Proteomes" id="UP001332192"/>
    </source>
</evidence>
<feature type="transmembrane region" description="Helical" evidence="2">
    <location>
        <begin position="88"/>
        <end position="108"/>
    </location>
</feature>
<sequence length="218" mass="22096">MTLVFVAAAAVAVAGALGVVAARTPVHGVLAMLVNFAGLSALYLTLQSEFLAIAQIIIYAGAVMVLFVFVITILSARNRPVETEVDPLALQLPLALATVGALVAAVLLRVLGPGDRAAGAGGTVTWVAAPEGYGGVAEFGRTLLQGFPFELEVAGLVLLVAMVGVMVIVGRRREAAQPEDGRQDARGLEPAAAAQPPEGQGLAVAPAGSTTHGAGEKR</sequence>
<dbReference type="Proteomes" id="UP001332192">
    <property type="component" value="Chromosome"/>
</dbReference>
<dbReference type="EMBL" id="CP141615">
    <property type="protein sequence ID" value="WRP18198.1"/>
    <property type="molecule type" value="Genomic_DNA"/>
</dbReference>
<feature type="transmembrane region" description="Helical" evidence="2">
    <location>
        <begin position="28"/>
        <end position="44"/>
    </location>
</feature>
<name>A0ABZ1BZZ1_9FIRM</name>
<keyword evidence="2" id="KW-0520">NAD</keyword>
<evidence type="ECO:0000256" key="2">
    <source>
        <dbReference type="RuleBase" id="RU004429"/>
    </source>
</evidence>
<dbReference type="EC" id="7.1.1.-" evidence="2"/>
<dbReference type="Gene3D" id="1.20.120.1200">
    <property type="entry name" value="NADH-ubiquinone/plastoquinone oxidoreductase chain 6, subunit NuoJ"/>
    <property type="match status" value="1"/>
</dbReference>
<feature type="region of interest" description="Disordered" evidence="3">
    <location>
        <begin position="176"/>
        <end position="218"/>
    </location>
</feature>
<comment type="caution">
    <text evidence="2">Lacks conserved residue(s) required for the propagation of feature annotation.</text>
</comment>
<evidence type="ECO:0000256" key="1">
    <source>
        <dbReference type="ARBA" id="ARBA00005698"/>
    </source>
</evidence>
<accession>A0ABZ1BZZ1</accession>
<feature type="transmembrane region" description="Helical" evidence="2">
    <location>
        <begin position="151"/>
        <end position="170"/>
    </location>
</feature>